<evidence type="ECO:0000256" key="1">
    <source>
        <dbReference type="SAM" id="Phobius"/>
    </source>
</evidence>
<reference evidence="2 3" key="1">
    <citation type="submission" date="2023-07" db="EMBL/GenBank/DDBJ databases">
        <title>Sequencing the genomes of 1000 actinobacteria strains.</title>
        <authorList>
            <person name="Klenk H.-P."/>
        </authorList>
    </citation>
    <scope>NUCLEOTIDE SEQUENCE [LARGE SCALE GENOMIC DNA]</scope>
    <source>
        <strain evidence="2 3">DSM 14555</strain>
    </source>
</reference>
<evidence type="ECO:0000313" key="2">
    <source>
        <dbReference type="EMBL" id="MDR6267971.1"/>
    </source>
</evidence>
<name>A0ABU1J6C0_9MICC</name>
<feature type="transmembrane region" description="Helical" evidence="1">
    <location>
        <begin position="108"/>
        <end position="133"/>
    </location>
</feature>
<evidence type="ECO:0000313" key="3">
    <source>
        <dbReference type="Proteomes" id="UP001185069"/>
    </source>
</evidence>
<dbReference type="Pfam" id="PF11255">
    <property type="entry name" value="DUF3054"/>
    <property type="match status" value="1"/>
</dbReference>
<sequence length="143" mass="15468">MDQMRSPESQARPALATSRGLVGYALLLDLLLILVFAVSGRASHQEANPVLGVLATAWPFLAGAALGWLAGRLWRAPIRVWPHGVCLWLITVIAGMLLRLLSGRTAEWSFVLVATAVLALFLLGHRAIAGLVIRKRAERSGVR</sequence>
<dbReference type="RefSeq" id="WP_309795313.1">
    <property type="nucleotide sequence ID" value="NZ_BAAAHY010000006.1"/>
</dbReference>
<feature type="transmembrane region" description="Helical" evidence="1">
    <location>
        <begin position="50"/>
        <end position="69"/>
    </location>
</feature>
<evidence type="ECO:0008006" key="4">
    <source>
        <dbReference type="Google" id="ProtNLM"/>
    </source>
</evidence>
<protein>
    <recommendedName>
        <fullName evidence="4">DUF3054 domain-containing protein</fullName>
    </recommendedName>
</protein>
<gene>
    <name evidence="2" type="ORF">JOE69_000209</name>
</gene>
<dbReference type="Proteomes" id="UP001185069">
    <property type="component" value="Unassembled WGS sequence"/>
</dbReference>
<keyword evidence="1" id="KW-1133">Transmembrane helix</keyword>
<keyword evidence="1" id="KW-0472">Membrane</keyword>
<feature type="transmembrane region" description="Helical" evidence="1">
    <location>
        <begin position="81"/>
        <end position="102"/>
    </location>
</feature>
<dbReference type="InterPro" id="IPR021414">
    <property type="entry name" value="DUF3054"/>
</dbReference>
<organism evidence="2 3">
    <name type="scientific">Arthrobacter russicus</name>
    <dbReference type="NCBI Taxonomy" id="172040"/>
    <lineage>
        <taxon>Bacteria</taxon>
        <taxon>Bacillati</taxon>
        <taxon>Actinomycetota</taxon>
        <taxon>Actinomycetes</taxon>
        <taxon>Micrococcales</taxon>
        <taxon>Micrococcaceae</taxon>
        <taxon>Arthrobacter</taxon>
    </lineage>
</organism>
<feature type="transmembrane region" description="Helical" evidence="1">
    <location>
        <begin position="21"/>
        <end position="38"/>
    </location>
</feature>
<comment type="caution">
    <text evidence="2">The sequence shown here is derived from an EMBL/GenBank/DDBJ whole genome shotgun (WGS) entry which is preliminary data.</text>
</comment>
<dbReference type="EMBL" id="JAVDQF010000001">
    <property type="protein sequence ID" value="MDR6267971.1"/>
    <property type="molecule type" value="Genomic_DNA"/>
</dbReference>
<accession>A0ABU1J6C0</accession>
<keyword evidence="1" id="KW-0812">Transmembrane</keyword>
<keyword evidence="3" id="KW-1185">Reference proteome</keyword>
<proteinExistence type="predicted"/>